<dbReference type="Gene3D" id="3.40.1110.10">
    <property type="entry name" value="Calcium-transporting ATPase, cytoplasmic domain N"/>
    <property type="match status" value="1"/>
</dbReference>
<dbReference type="InterPro" id="IPR036412">
    <property type="entry name" value="HAD-like_sf"/>
</dbReference>
<dbReference type="PRINTS" id="PR00119">
    <property type="entry name" value="CATATPASE"/>
</dbReference>
<evidence type="ECO:0000256" key="11">
    <source>
        <dbReference type="ARBA" id="ARBA00049338"/>
    </source>
</evidence>
<feature type="transmembrane region" description="Helical" evidence="12">
    <location>
        <begin position="595"/>
        <end position="616"/>
    </location>
</feature>
<dbReference type="Pfam" id="PF00122">
    <property type="entry name" value="E1-E2_ATPase"/>
    <property type="match status" value="1"/>
</dbReference>
<evidence type="ECO:0000256" key="3">
    <source>
        <dbReference type="ARBA" id="ARBA00022539"/>
    </source>
</evidence>
<dbReference type="InterPro" id="IPR023298">
    <property type="entry name" value="ATPase_P-typ_TM_dom_sf"/>
</dbReference>
<feature type="transmembrane region" description="Helical" evidence="12">
    <location>
        <begin position="38"/>
        <end position="58"/>
    </location>
</feature>
<comment type="subcellular location">
    <subcellularLocation>
        <location evidence="1">Cell membrane</location>
        <topology evidence="1">Multi-pass membrane protein</topology>
    </subcellularLocation>
</comment>
<reference evidence="14 15" key="1">
    <citation type="journal article" date="2015" name="Genome Announc.">
        <title>Expanding the biotechnology potential of lactobacilli through comparative genomics of 213 strains and associated genera.</title>
        <authorList>
            <person name="Sun Z."/>
            <person name="Harris H.M."/>
            <person name="McCann A."/>
            <person name="Guo C."/>
            <person name="Argimon S."/>
            <person name="Zhang W."/>
            <person name="Yang X."/>
            <person name="Jeffery I.B."/>
            <person name="Cooney J.C."/>
            <person name="Kagawa T.F."/>
            <person name="Liu W."/>
            <person name="Song Y."/>
            <person name="Salvetti E."/>
            <person name="Wrobel A."/>
            <person name="Rasinkangas P."/>
            <person name="Parkhill J."/>
            <person name="Rea M.C."/>
            <person name="O'Sullivan O."/>
            <person name="Ritari J."/>
            <person name="Douillard F.P."/>
            <person name="Paul Ross R."/>
            <person name="Yang R."/>
            <person name="Briner A.E."/>
            <person name="Felis G.E."/>
            <person name="de Vos W.M."/>
            <person name="Barrangou R."/>
            <person name="Klaenhammer T.R."/>
            <person name="Caufield P.W."/>
            <person name="Cui Y."/>
            <person name="Zhang H."/>
            <person name="O'Toole P.W."/>
        </authorList>
    </citation>
    <scope>NUCLEOTIDE SEQUENCE [LARGE SCALE GENOMIC DNA]</scope>
    <source>
        <strain evidence="14 15">DSM 21051</strain>
    </source>
</reference>
<dbReference type="STRING" id="1423725.FC19_GL001480"/>
<dbReference type="Gene3D" id="2.70.150.10">
    <property type="entry name" value="Calcium-transporting ATPase, cytoplasmic transduction domain A"/>
    <property type="match status" value="1"/>
</dbReference>
<evidence type="ECO:0000256" key="5">
    <source>
        <dbReference type="ARBA" id="ARBA00022723"/>
    </source>
</evidence>
<organism evidence="14 15">
    <name type="scientific">Liquorilactobacillus aquaticus DSM 21051</name>
    <dbReference type="NCBI Taxonomy" id="1423725"/>
    <lineage>
        <taxon>Bacteria</taxon>
        <taxon>Bacillati</taxon>
        <taxon>Bacillota</taxon>
        <taxon>Bacilli</taxon>
        <taxon>Lactobacillales</taxon>
        <taxon>Lactobacillaceae</taxon>
        <taxon>Liquorilactobacillus</taxon>
    </lineage>
</organism>
<dbReference type="Proteomes" id="UP000051015">
    <property type="component" value="Unassembled WGS sequence"/>
</dbReference>
<dbReference type="EMBL" id="AYZD01000001">
    <property type="protein sequence ID" value="KRM97442.1"/>
    <property type="molecule type" value="Genomic_DNA"/>
</dbReference>
<comment type="catalytic activity">
    <reaction evidence="11">
        <text>Cd(2+)(in) + ATP + H2O = Cd(2+)(out) + ADP + phosphate + H(+)</text>
        <dbReference type="Rhea" id="RHEA:12132"/>
        <dbReference type="ChEBI" id="CHEBI:15377"/>
        <dbReference type="ChEBI" id="CHEBI:15378"/>
        <dbReference type="ChEBI" id="CHEBI:30616"/>
        <dbReference type="ChEBI" id="CHEBI:43474"/>
        <dbReference type="ChEBI" id="CHEBI:48775"/>
        <dbReference type="ChEBI" id="CHEBI:456216"/>
        <dbReference type="EC" id="7.2.2.21"/>
    </reaction>
</comment>
<dbReference type="GO" id="GO:0005524">
    <property type="term" value="F:ATP binding"/>
    <property type="evidence" value="ECO:0007669"/>
    <property type="project" value="UniProtKB-UniRule"/>
</dbReference>
<dbReference type="InterPro" id="IPR001757">
    <property type="entry name" value="P_typ_ATPase"/>
</dbReference>
<feature type="transmembrane region" description="Helical" evidence="12">
    <location>
        <begin position="268"/>
        <end position="287"/>
    </location>
</feature>
<keyword evidence="15" id="KW-1185">Reference proteome</keyword>
<dbReference type="FunFam" id="2.70.150.10:FF:000002">
    <property type="entry name" value="Copper-transporting ATPase 1, putative"/>
    <property type="match status" value="1"/>
</dbReference>
<evidence type="ECO:0000256" key="1">
    <source>
        <dbReference type="ARBA" id="ARBA00004651"/>
    </source>
</evidence>
<dbReference type="CDD" id="cd02079">
    <property type="entry name" value="P-type_ATPase_HM"/>
    <property type="match status" value="1"/>
</dbReference>
<evidence type="ECO:0000256" key="8">
    <source>
        <dbReference type="ARBA" id="ARBA00023065"/>
    </source>
</evidence>
<dbReference type="GO" id="GO:0016887">
    <property type="term" value="F:ATP hydrolysis activity"/>
    <property type="evidence" value="ECO:0007669"/>
    <property type="project" value="InterPro"/>
</dbReference>
<keyword evidence="12" id="KW-1003">Cell membrane</keyword>
<dbReference type="SFLD" id="SFLDF00027">
    <property type="entry name" value="p-type_atpase"/>
    <property type="match status" value="1"/>
</dbReference>
<keyword evidence="12" id="KW-0067">ATP-binding</keyword>
<dbReference type="InterPro" id="IPR027256">
    <property type="entry name" value="P-typ_ATPase_IB"/>
</dbReference>
<keyword evidence="3" id="KW-0104">Cadmium</keyword>
<evidence type="ECO:0000313" key="14">
    <source>
        <dbReference type="EMBL" id="KRM97442.1"/>
    </source>
</evidence>
<comment type="caution">
    <text evidence="14">The sequence shown here is derived from an EMBL/GenBank/DDBJ whole genome shotgun (WGS) entry which is preliminary data.</text>
</comment>
<dbReference type="EC" id="7.2.2.21" evidence="10"/>
<dbReference type="InterPro" id="IPR023214">
    <property type="entry name" value="HAD_sf"/>
</dbReference>
<dbReference type="InterPro" id="IPR059000">
    <property type="entry name" value="ATPase_P-type_domA"/>
</dbReference>
<dbReference type="PANTHER" id="PTHR48085">
    <property type="entry name" value="CADMIUM/ZINC-TRANSPORTING ATPASE HMA2-RELATED"/>
    <property type="match status" value="1"/>
</dbReference>
<dbReference type="GO" id="GO:0046872">
    <property type="term" value="F:metal ion binding"/>
    <property type="evidence" value="ECO:0007669"/>
    <property type="project" value="UniProtKB-KW"/>
</dbReference>
<name>A0A0R2D1Q0_9LACO</name>
<dbReference type="GO" id="GO:0005886">
    <property type="term" value="C:plasma membrane"/>
    <property type="evidence" value="ECO:0007669"/>
    <property type="project" value="UniProtKB-SubCell"/>
</dbReference>
<keyword evidence="6" id="KW-1278">Translocase</keyword>
<dbReference type="InterPro" id="IPR051014">
    <property type="entry name" value="Cation_Transport_ATPase_IB"/>
</dbReference>
<gene>
    <name evidence="14" type="ORF">FC19_GL001480</name>
</gene>
<dbReference type="SUPFAM" id="SSF81665">
    <property type="entry name" value="Calcium ATPase, transmembrane domain M"/>
    <property type="match status" value="1"/>
</dbReference>
<evidence type="ECO:0000313" key="15">
    <source>
        <dbReference type="Proteomes" id="UP000051015"/>
    </source>
</evidence>
<feature type="domain" description="P-type ATPase A" evidence="13">
    <location>
        <begin position="161"/>
        <end position="252"/>
    </location>
</feature>
<dbReference type="SFLD" id="SFLDS00003">
    <property type="entry name" value="Haloacid_Dehalogenase"/>
    <property type="match status" value="1"/>
</dbReference>
<dbReference type="Gene3D" id="3.40.50.1000">
    <property type="entry name" value="HAD superfamily/HAD-like"/>
    <property type="match status" value="1"/>
</dbReference>
<keyword evidence="7 12" id="KW-1133">Transmembrane helix</keyword>
<keyword evidence="8" id="KW-0406">Ion transport</keyword>
<keyword evidence="9 12" id="KW-0472">Membrane</keyword>
<evidence type="ECO:0000256" key="2">
    <source>
        <dbReference type="ARBA" id="ARBA00006024"/>
    </source>
</evidence>
<evidence type="ECO:0000259" key="13">
    <source>
        <dbReference type="Pfam" id="PF00122"/>
    </source>
</evidence>
<evidence type="ECO:0000256" key="12">
    <source>
        <dbReference type="RuleBase" id="RU362081"/>
    </source>
</evidence>
<dbReference type="SUPFAM" id="SSF81653">
    <property type="entry name" value="Calcium ATPase, transduction domain A"/>
    <property type="match status" value="1"/>
</dbReference>
<dbReference type="InterPro" id="IPR018303">
    <property type="entry name" value="ATPase_P-typ_P_site"/>
</dbReference>
<sequence length="651" mass="69560">MPLTKFTNLRRSLICEEENELGEKNQTAPIWARIERDALNRILITVFLALIVIGLEIFVPQQLWAIMGTTAVGLIYGCWPIIIESWHDIRQRKMSMDLSMFIAIVAAAAIGQWVTSLIITIFVLAADILEDLCMDQGKNALTDLMSFLPGTVRIKQTSSAKKEVIQRVALKEVRLNQIVIISPGERIPVDGTVINGFSSVDQSRITGESMPVEVTAGVFVYAGSVNRNGALEVRAERVGEESSYGQTIAAVQEAQSNQAPIQKLADKFAAFLIYTAIAGAILTWIVTRNLHNAIDVIIVAGACGIAAGTPLAMLASIARAARKGAFVKGGSYMESLAQLDTIIFDKTGTLTLGSPKVTSVVSVDGVSTKRLLQLAASAEWHSEHPLGKAIVAAANENGEKLIQPDSFENKPGQGLTTVIDGHILRVGNAGHLGQDAFRGMEEKNTQSTDSGENIVYISYDGRFIGKISLADSVRANAAESIAELKKMGLRVIMLTGDRTATAESIAAELQIDEVRAELMPEGKLAAIDAQRQAGHKVAMVGDGVNDAPSLAQADVGIAMGSGTDIARDSSKVVLISSNLGDVQSLISLARRTRRIVNFNFVGTIVVDAAGMLLAGFGILTPLVAAIVHVGSESIFILNSARLIPGKSKQER</sequence>
<dbReference type="Pfam" id="PF00702">
    <property type="entry name" value="Hydrolase"/>
    <property type="match status" value="1"/>
</dbReference>
<dbReference type="SFLD" id="SFLDG00002">
    <property type="entry name" value="C1.7:_P-type_atpase_like"/>
    <property type="match status" value="1"/>
</dbReference>
<dbReference type="AlphaFoldDB" id="A0A0R2D1Q0"/>
<protein>
    <recommendedName>
        <fullName evidence="10">Cd(2+)-exporting ATPase</fullName>
        <ecNumber evidence="10">7.2.2.21</ecNumber>
    </recommendedName>
</protein>
<dbReference type="NCBIfam" id="TIGR01494">
    <property type="entry name" value="ATPase_P-type"/>
    <property type="match status" value="1"/>
</dbReference>
<evidence type="ECO:0000256" key="6">
    <source>
        <dbReference type="ARBA" id="ARBA00022967"/>
    </source>
</evidence>
<comment type="similarity">
    <text evidence="2 12">Belongs to the cation transport ATPase (P-type) (TC 3.A.3) family. Type IB subfamily.</text>
</comment>
<dbReference type="OrthoDB" id="9813266at2"/>
<dbReference type="PANTHER" id="PTHR48085:SF5">
    <property type="entry name" value="CADMIUM_ZINC-TRANSPORTING ATPASE HMA4-RELATED"/>
    <property type="match status" value="1"/>
</dbReference>
<accession>A0A0R2D1Q0</accession>
<dbReference type="NCBIfam" id="TIGR01525">
    <property type="entry name" value="ATPase-IB_hvy"/>
    <property type="match status" value="1"/>
</dbReference>
<feature type="transmembrane region" description="Helical" evidence="12">
    <location>
        <begin position="102"/>
        <end position="129"/>
    </location>
</feature>
<dbReference type="PATRIC" id="fig|1423725.3.peg.1522"/>
<proteinExistence type="inferred from homology"/>
<dbReference type="SUPFAM" id="SSF56784">
    <property type="entry name" value="HAD-like"/>
    <property type="match status" value="1"/>
</dbReference>
<dbReference type="GO" id="GO:0008551">
    <property type="term" value="F:P-type cadmium transporter activity"/>
    <property type="evidence" value="ECO:0007669"/>
    <property type="project" value="UniProtKB-EC"/>
</dbReference>
<feature type="transmembrane region" description="Helical" evidence="12">
    <location>
        <begin position="293"/>
        <end position="318"/>
    </location>
</feature>
<keyword evidence="4 12" id="KW-0812">Transmembrane</keyword>
<dbReference type="InterPro" id="IPR044492">
    <property type="entry name" value="P_typ_ATPase_HD_dom"/>
</dbReference>
<evidence type="ECO:0000256" key="7">
    <source>
        <dbReference type="ARBA" id="ARBA00022989"/>
    </source>
</evidence>
<dbReference type="InterPro" id="IPR023299">
    <property type="entry name" value="ATPase_P-typ_cyto_dom_N"/>
</dbReference>
<keyword evidence="8" id="KW-0813">Transport</keyword>
<evidence type="ECO:0000256" key="9">
    <source>
        <dbReference type="ARBA" id="ARBA00023136"/>
    </source>
</evidence>
<dbReference type="PROSITE" id="PS00154">
    <property type="entry name" value="ATPASE_E1_E2"/>
    <property type="match status" value="1"/>
</dbReference>
<keyword evidence="12" id="KW-0547">Nucleotide-binding</keyword>
<evidence type="ECO:0000256" key="10">
    <source>
        <dbReference type="ARBA" id="ARBA00039103"/>
    </source>
</evidence>
<evidence type="ECO:0000256" key="4">
    <source>
        <dbReference type="ARBA" id="ARBA00022692"/>
    </source>
</evidence>
<keyword evidence="5 12" id="KW-0479">Metal-binding</keyword>
<dbReference type="InterPro" id="IPR008250">
    <property type="entry name" value="ATPase_P-typ_transduc_dom_A_sf"/>
</dbReference>